<dbReference type="EC" id="1.14.15.45" evidence="21"/>
<evidence type="ECO:0000256" key="7">
    <source>
        <dbReference type="ARBA" id="ARBA00008905"/>
    </source>
</evidence>
<comment type="similarity">
    <text evidence="7">Belongs to the OST1 family.</text>
</comment>
<dbReference type="InterPro" id="IPR028245">
    <property type="entry name" value="PIL1/LSP1"/>
</dbReference>
<keyword evidence="13 21" id="KW-0999">Mitochondrion inner membrane</keyword>
<dbReference type="OrthoDB" id="683240at2759"/>
<evidence type="ECO:0000256" key="9">
    <source>
        <dbReference type="ARBA" id="ARBA00022630"/>
    </source>
</evidence>
<reference evidence="26 27" key="1">
    <citation type="submission" date="2019-12" db="EMBL/GenBank/DDBJ databases">
        <title>Draft genome sequence of the ascomycete Xylaria multiplex DSM 110363.</title>
        <authorList>
            <person name="Buettner E."/>
            <person name="Kellner H."/>
        </authorList>
    </citation>
    <scope>NUCLEOTIDE SEQUENCE [LARGE SCALE GENOMIC DNA]</scope>
    <source>
        <strain evidence="26 27">DSM 110363</strain>
    </source>
</reference>
<keyword evidence="17 21" id="KW-0560">Oxidoreductase</keyword>
<evidence type="ECO:0000313" key="26">
    <source>
        <dbReference type="EMBL" id="KAF2964770.1"/>
    </source>
</evidence>
<keyword evidence="10 21" id="KW-0831">Ubiquinone biosynthesis</keyword>
<comment type="subunit">
    <text evidence="21">Component of a multi-subunit COQ enzyme complex, composed of at least COQ3, COQ4, COQ5, COQ6, COQ7 and COQ9.</text>
</comment>
<dbReference type="InterPro" id="IPR018168">
    <property type="entry name" value="Ubi_Hdrlase_CS"/>
</dbReference>
<dbReference type="Pfam" id="PF13805">
    <property type="entry name" value="Pil1"/>
    <property type="match status" value="1"/>
</dbReference>
<keyword evidence="20 21" id="KW-0472">Membrane</keyword>
<dbReference type="FunFam" id="3.50.50.60:FF:000021">
    <property type="entry name" value="Ubiquinone biosynthesis monooxygenase COQ6"/>
    <property type="match status" value="1"/>
</dbReference>
<evidence type="ECO:0000256" key="15">
    <source>
        <dbReference type="ARBA" id="ARBA00022827"/>
    </source>
</evidence>
<dbReference type="Pfam" id="PF01494">
    <property type="entry name" value="FAD_binding_3"/>
    <property type="match status" value="1"/>
</dbReference>
<keyword evidence="8" id="KW-0597">Phosphoprotein</keyword>
<dbReference type="InterPro" id="IPR036188">
    <property type="entry name" value="FAD/NAD-bd_sf"/>
</dbReference>
<keyword evidence="27" id="KW-1185">Reference proteome</keyword>
<evidence type="ECO:0000256" key="19">
    <source>
        <dbReference type="ARBA" id="ARBA00023128"/>
    </source>
</evidence>
<dbReference type="InterPro" id="IPR000689">
    <property type="entry name" value="UbQ_mOase_COQ6"/>
</dbReference>
<accession>A0A7C8MKD2</accession>
<dbReference type="InterPro" id="IPR027267">
    <property type="entry name" value="AH/BAR_dom_sf"/>
</dbReference>
<keyword evidence="14" id="KW-0256">Endoplasmic reticulum</keyword>
<dbReference type="GO" id="GO:0120538">
    <property type="term" value="F:2-methoxy-6-polyprenolphenol 4-hydroxylase activity"/>
    <property type="evidence" value="ECO:0007669"/>
    <property type="project" value="UniProtKB-EC"/>
</dbReference>
<dbReference type="UniPathway" id="UPA00232"/>
<evidence type="ECO:0000256" key="22">
    <source>
        <dbReference type="SAM" id="Coils"/>
    </source>
</evidence>
<dbReference type="PRINTS" id="PR00420">
    <property type="entry name" value="RNGMNOXGNASE"/>
</dbReference>
<dbReference type="InParanoid" id="A0A7C8MKD2"/>
<evidence type="ECO:0000313" key="27">
    <source>
        <dbReference type="Proteomes" id="UP000481858"/>
    </source>
</evidence>
<dbReference type="HAMAP" id="MF_03193">
    <property type="entry name" value="COQ6_monooxygenase"/>
    <property type="match status" value="1"/>
</dbReference>
<dbReference type="FunFam" id="1.20.1270.60:FF:000005">
    <property type="entry name" value="Sphingolipid long chain base-responsive pil1"/>
    <property type="match status" value="1"/>
</dbReference>
<dbReference type="EMBL" id="WUBL01000137">
    <property type="protein sequence ID" value="KAF2964770.1"/>
    <property type="molecule type" value="Genomic_DNA"/>
</dbReference>
<keyword evidence="15 21" id="KW-0274">FAD</keyword>
<gene>
    <name evidence="21" type="primary">COQ6</name>
    <name evidence="26" type="ORF">GQX73_g8806</name>
</gene>
<dbReference type="GO" id="GO:0031314">
    <property type="term" value="C:extrinsic component of mitochondrial inner membrane"/>
    <property type="evidence" value="ECO:0007669"/>
    <property type="project" value="UniProtKB-UniRule"/>
</dbReference>
<feature type="coiled-coil region" evidence="22">
    <location>
        <begin position="653"/>
        <end position="680"/>
    </location>
</feature>
<evidence type="ECO:0000256" key="2">
    <source>
        <dbReference type="ARBA" id="ARBA00002791"/>
    </source>
</evidence>
<dbReference type="GO" id="GO:0106364">
    <property type="term" value="F:4-hydroxy-3-all-trans-polyprenylbenzoate oxygenase activity"/>
    <property type="evidence" value="ECO:0007669"/>
    <property type="project" value="UniProtKB-EC"/>
</dbReference>
<evidence type="ECO:0000256" key="10">
    <source>
        <dbReference type="ARBA" id="ARBA00022688"/>
    </source>
</evidence>
<dbReference type="EC" id="1.14.15.46" evidence="21"/>
<evidence type="ECO:0000256" key="20">
    <source>
        <dbReference type="ARBA" id="ARBA00023136"/>
    </source>
</evidence>
<evidence type="ECO:0000256" key="4">
    <source>
        <dbReference type="ARBA" id="ARBA00004922"/>
    </source>
</evidence>
<evidence type="ECO:0000256" key="24">
    <source>
        <dbReference type="SAM" id="SignalP"/>
    </source>
</evidence>
<protein>
    <recommendedName>
        <fullName evidence="21">Ubiquinone biosynthesis monooxygenase COQ6, mitochondrial</fullName>
        <ecNumber evidence="21">1.14.15.45</ecNumber>
    </recommendedName>
    <alternativeName>
        <fullName evidence="21">2-methoxy-6-polyprenolphenol 4-hydroxylase</fullName>
        <ecNumber evidence="21">1.14.15.46</ecNumber>
    </alternativeName>
</protein>
<feature type="region of interest" description="Disordered" evidence="23">
    <location>
        <begin position="755"/>
        <end position="775"/>
    </location>
</feature>
<proteinExistence type="inferred from homology"/>
<comment type="catalytic activity">
    <reaction evidence="21">
        <text>a 2-methoxy-6-(all-trans-polyprenyl)phenol + 2 reduced [2Fe-2S]-[ferredoxin] + O2 + 2 H(+) = a 2-methoxy-6-(all-trans-polyprenyl)benzene-1,4-diol + 2 oxidized [2Fe-2S]-[ferredoxin] + H2O</text>
        <dbReference type="Rhea" id="RHEA:81183"/>
        <dbReference type="Rhea" id="RHEA-COMP:9551"/>
        <dbReference type="Rhea" id="RHEA-COMP:10000"/>
        <dbReference type="Rhea" id="RHEA-COMP:10001"/>
        <dbReference type="Rhea" id="RHEA-COMP:10858"/>
        <dbReference type="ChEBI" id="CHEBI:15377"/>
        <dbReference type="ChEBI" id="CHEBI:15378"/>
        <dbReference type="ChEBI" id="CHEBI:15379"/>
        <dbReference type="ChEBI" id="CHEBI:33737"/>
        <dbReference type="ChEBI" id="CHEBI:33738"/>
        <dbReference type="ChEBI" id="CHEBI:62731"/>
        <dbReference type="ChEBI" id="CHEBI:84166"/>
        <dbReference type="EC" id="1.14.15.46"/>
    </reaction>
</comment>
<dbReference type="InterPro" id="IPR051205">
    <property type="entry name" value="UbiH/COQ6_monooxygenase"/>
</dbReference>
<comment type="pathway">
    <text evidence="21">Cofactor biosynthesis; ubiquinone biosynthesis.</text>
</comment>
<keyword evidence="16" id="KW-1133">Transmembrane helix</keyword>
<evidence type="ECO:0000256" key="17">
    <source>
        <dbReference type="ARBA" id="ARBA00023002"/>
    </source>
</evidence>
<comment type="caution">
    <text evidence="26">The sequence shown here is derived from an EMBL/GenBank/DDBJ whole genome shotgun (WGS) entry which is preliminary data.</text>
</comment>
<keyword evidence="19 21" id="KW-0496">Mitochondrion</keyword>
<dbReference type="Proteomes" id="UP000481858">
    <property type="component" value="Unassembled WGS sequence"/>
</dbReference>
<evidence type="ECO:0000256" key="16">
    <source>
        <dbReference type="ARBA" id="ARBA00022989"/>
    </source>
</evidence>
<comment type="function">
    <text evidence="21">FAD-dependent monooxygenase required for two non-consecutive steps during ubiquinone biosynthesis. Required for the C5-ring hydroxylation during ubiquinone biosynthesis by catalyzing the hydroxylation of 4-hydroxy-3-(all-trans-polyprenyl)benzoic acid to 3,4-dihydroxy-5-(all-trans-polyprenyl)benzoic acid. Also acts downstream of coq4, for the C1-hydroxylation during ubiquinone biosynthesis by catalyzing the hydroxylation of 2-methoxy-6-(all-trans-polyprenyl)phenol to 2-methoxy-6-(all-trans-polyprenyl)benzene-1,4-diol. The electrons required for the hydroxylation reaction are funneled indirectly to coq6 from NADPH via a ferredoxin/ferredoxin reductase system.</text>
</comment>
<dbReference type="NCBIfam" id="TIGR01988">
    <property type="entry name" value="Ubi-OHases"/>
    <property type="match status" value="1"/>
</dbReference>
<comment type="similarity">
    <text evidence="6 21">Belongs to the UbiH/COQ6 family.</text>
</comment>
<keyword evidence="18 21" id="KW-0503">Monooxygenase</keyword>
<dbReference type="PANTHER" id="PTHR43876">
    <property type="entry name" value="UBIQUINONE BIOSYNTHESIS MONOOXYGENASE COQ6, MITOCHONDRIAL"/>
    <property type="match status" value="1"/>
</dbReference>
<dbReference type="InterPro" id="IPR010971">
    <property type="entry name" value="UbiH/COQ6"/>
</dbReference>
<keyword evidence="9 21" id="KW-0285">Flavoprotein</keyword>
<evidence type="ECO:0000256" key="18">
    <source>
        <dbReference type="ARBA" id="ARBA00023033"/>
    </source>
</evidence>
<evidence type="ECO:0000256" key="6">
    <source>
        <dbReference type="ARBA" id="ARBA00005349"/>
    </source>
</evidence>
<dbReference type="PANTHER" id="PTHR43876:SF7">
    <property type="entry name" value="UBIQUINONE BIOSYNTHESIS MONOOXYGENASE COQ6, MITOCHONDRIAL"/>
    <property type="match status" value="1"/>
</dbReference>
<keyword evidence="22" id="KW-0175">Coiled coil</keyword>
<comment type="cofactor">
    <cofactor evidence="1 21">
        <name>FAD</name>
        <dbReference type="ChEBI" id="CHEBI:57692"/>
    </cofactor>
</comment>
<evidence type="ECO:0000256" key="13">
    <source>
        <dbReference type="ARBA" id="ARBA00022792"/>
    </source>
</evidence>
<evidence type="ECO:0000256" key="5">
    <source>
        <dbReference type="ARBA" id="ARBA00005179"/>
    </source>
</evidence>
<evidence type="ECO:0000256" key="12">
    <source>
        <dbReference type="ARBA" id="ARBA00022729"/>
    </source>
</evidence>
<dbReference type="GO" id="GO:0016712">
    <property type="term" value="F:oxidoreductase activity, acting on paired donors, with incorporation or reduction of molecular oxygen, reduced flavin or flavoprotein as one donor, and incorporation of one atom of oxygen"/>
    <property type="evidence" value="ECO:0007669"/>
    <property type="project" value="UniProtKB-UniRule"/>
</dbReference>
<keyword evidence="11" id="KW-0812">Transmembrane</keyword>
<comment type="subcellular location">
    <subcellularLocation>
        <location evidence="3">Endoplasmic reticulum membrane</location>
        <topology evidence="3">Single-pass type I membrane protein</topology>
    </subcellularLocation>
    <subcellularLocation>
        <location evidence="21">Mitochondrion inner membrane</location>
        <topology evidence="21">Peripheral membrane protein</topology>
        <orientation evidence="21">Matrix side</orientation>
    </subcellularLocation>
</comment>
<evidence type="ECO:0000256" key="8">
    <source>
        <dbReference type="ARBA" id="ARBA00022553"/>
    </source>
</evidence>
<evidence type="ECO:0000256" key="3">
    <source>
        <dbReference type="ARBA" id="ARBA00004115"/>
    </source>
</evidence>
<feature type="domain" description="FAD-binding" evidence="25">
    <location>
        <begin position="786"/>
        <end position="1178"/>
    </location>
</feature>
<dbReference type="InterPro" id="IPR007676">
    <property type="entry name" value="Ribophorin_I"/>
</dbReference>
<comment type="catalytic activity">
    <reaction evidence="21">
        <text>a 4-hydroxy-3-(all-trans-polyprenyl)benzoate + 2 reduced [2Fe-2S]-[ferredoxin] + O2 + 2 H(+) = a 3,4-dihydroxy-5-(all-trans-polyprenyl)benzoate + 2 oxidized [2Fe-2S]-[ferredoxin] + H2O</text>
        <dbReference type="Rhea" id="RHEA:81195"/>
        <dbReference type="Rhea" id="RHEA-COMP:9514"/>
        <dbReference type="Rhea" id="RHEA-COMP:10000"/>
        <dbReference type="Rhea" id="RHEA-COMP:10001"/>
        <dbReference type="Rhea" id="RHEA-COMP:10930"/>
        <dbReference type="ChEBI" id="CHEBI:15377"/>
        <dbReference type="ChEBI" id="CHEBI:15378"/>
        <dbReference type="ChEBI" id="CHEBI:15379"/>
        <dbReference type="ChEBI" id="CHEBI:33737"/>
        <dbReference type="ChEBI" id="CHEBI:33738"/>
        <dbReference type="ChEBI" id="CHEBI:64694"/>
        <dbReference type="ChEBI" id="CHEBI:78396"/>
        <dbReference type="EC" id="1.14.15.45"/>
    </reaction>
</comment>
<dbReference type="Pfam" id="PF04597">
    <property type="entry name" value="Ribophorin_I"/>
    <property type="match status" value="1"/>
</dbReference>
<dbReference type="Gene3D" id="3.50.50.60">
    <property type="entry name" value="FAD/NAD(P)-binding domain"/>
    <property type="match status" value="2"/>
</dbReference>
<evidence type="ECO:0000256" key="14">
    <source>
        <dbReference type="ARBA" id="ARBA00022824"/>
    </source>
</evidence>
<dbReference type="InterPro" id="IPR002938">
    <property type="entry name" value="FAD-bd"/>
</dbReference>
<evidence type="ECO:0000256" key="1">
    <source>
        <dbReference type="ARBA" id="ARBA00001974"/>
    </source>
</evidence>
<keyword evidence="12 24" id="KW-0732">Signal</keyword>
<sequence>MKFTAIAAACLSLLSTAYADTDVDASVSSKIVLPSTFKPPQTFKNANLVHIISLEKNYVKESINVLIENVSPKAQDEYFLPFTSDQMQKIGGLEVKDRKNSDVVGFSVDAVEFDASRYVKLHVLCRQFSEASANSDSDTQFYRIRLPAPLAPKSQQTLGISFYYLNTLKALPASIEQADKQYLAYAFSAYCPSAYPTLKQKTEVKLPSSDIPDYTKIAGNGETKEFPVKQGSKLTYGPFPEVPAGASSPVKVRYEFNKPVTHVSQLERDIEVSHWGGNVAFEERYTLFHYGANLSSQFSRVKWAQSQYFSPQTFALKEMKFVLGAGSKDAYFTDVIGNVSTSRFRANKREAILELKPRYPVFGGWKYPFTVGWNADSNNYLKKSEGKYLLKMPLIEGPKQAEGVEYEHVDVRVILPEGAENVKFYTSAPDSSITEHSVDIVRTYLDTIGRTVLTIKARNLVDEFRDRELIVSYEYSTAAALRKPFVIFSSTMAVFVAIWLLSKNRSLSIRSGKGNGNSSSPAHRKAFSFASLRGTIQPELSRRLYRLIKSTNNLISAHETAGKERNAIAQELSEWGEQTQDEAVSDISDKIGVILSELGAQEDSYAHNLDDARGILKTIRNTEKSVQPSRDNKGKIADEIQKLKLKEPQSTRLVILEQELVRAEAENLVAEAQLTNITRKKLREAYDAEFEAVIERAEKQIILAKHGKRLLSLIDDSPVTPGDARRVYNQGGAARQVLNDAEDDLRSWEMNRENGFVGNEATDNGAGSGTSRGVRSYASTSQPDIYDVVCVGGGPAGLSLLAALKANPTTAGSRVALVEAQDLSKLRSWQLPSDRFSNRCSSLTPSSANFLDKIGAWSHIQRDRVQPYHEMQVWDGVSDARIEFDWAPGSAPNGRTIAYMIENLNLTSGLLKRIDELSGVTTFDSARVENITLGEETEELDFREWPIVHLGGGKQLAARLLVGADGANSPVRAFAGIDSKGWDYGRHGVVATLELEGNGWAGDDTKIAYQRFLPTGPIAMLPLPGNYSTLVWSTTPANAALLKSLPPEDFTALVNAAFRLSPVDLQFMHTISSGHEDELAWRMQHTRFNAQAVPQNVVGVQEGTIASFPLKMRHADTYIGERIALVGDAAHTVHPLAGQGLNQGQGDVESLAKTIDYAVSHGQDIGTRMSLESYSSERYIANHVLLGVVDKLHKLYSVESGPLVPLRSWGLSAVNAMGPLKGFFMQQASGNGIKLF</sequence>
<evidence type="ECO:0000256" key="23">
    <source>
        <dbReference type="SAM" id="MobiDB-lite"/>
    </source>
</evidence>
<dbReference type="PROSITE" id="PS01304">
    <property type="entry name" value="UBIH"/>
    <property type="match status" value="1"/>
</dbReference>
<dbReference type="FunFam" id="3.50.50.60:FF:000245">
    <property type="entry name" value="Ubiquinone biosynthesis monooxygenase COQ6, mitochondrial"/>
    <property type="match status" value="1"/>
</dbReference>
<comment type="pathway">
    <text evidence="5">Secondary metabolite biosynthesis.</text>
</comment>
<dbReference type="UniPathway" id="UPA00378"/>
<evidence type="ECO:0000256" key="21">
    <source>
        <dbReference type="HAMAP-Rule" id="MF_03193"/>
    </source>
</evidence>
<name>A0A7C8MKD2_9PEZI</name>
<evidence type="ECO:0000259" key="25">
    <source>
        <dbReference type="Pfam" id="PF01494"/>
    </source>
</evidence>
<comment type="function">
    <text evidence="2">Subunit of the oligosaccharyl transferase (OST) complex that catalyzes the initial transfer of a defined glycan (Glc(3)Man(9)GlcNAc(2) in eukaryotes) from the lipid carrier dolichol-pyrophosphate to an asparagine residue within an Asn-X-Ser/Thr consensus motif in nascent polypeptide chains, the first step in protein N-glycosylation. N-glycosylation occurs cotranslationally and the complex associates with the Sec61 complex at the channel-forming translocon complex that mediates protein translocation across the endoplasmic reticulum (ER). All subunits are required for a maximal enzyme activity.</text>
</comment>
<dbReference type="GO" id="GO:0005789">
    <property type="term" value="C:endoplasmic reticulum membrane"/>
    <property type="evidence" value="ECO:0007669"/>
    <property type="project" value="UniProtKB-SubCell"/>
</dbReference>
<feature type="chain" id="PRO_5028960064" description="Ubiquinone biosynthesis monooxygenase COQ6, mitochondrial" evidence="24">
    <location>
        <begin position="20"/>
        <end position="1236"/>
    </location>
</feature>
<organism evidence="26 27">
    <name type="scientific">Xylaria multiplex</name>
    <dbReference type="NCBI Taxonomy" id="323545"/>
    <lineage>
        <taxon>Eukaryota</taxon>
        <taxon>Fungi</taxon>
        <taxon>Dikarya</taxon>
        <taxon>Ascomycota</taxon>
        <taxon>Pezizomycotina</taxon>
        <taxon>Sordariomycetes</taxon>
        <taxon>Xylariomycetidae</taxon>
        <taxon>Xylariales</taxon>
        <taxon>Xylariaceae</taxon>
        <taxon>Xylaria</taxon>
    </lineage>
</organism>
<dbReference type="AlphaFoldDB" id="A0A7C8MKD2"/>
<feature type="signal peptide" evidence="24">
    <location>
        <begin position="1"/>
        <end position="19"/>
    </location>
</feature>
<dbReference type="Gene3D" id="1.20.1270.60">
    <property type="entry name" value="Arfaptin homology (AH) domain/BAR domain"/>
    <property type="match status" value="1"/>
</dbReference>
<dbReference type="GO" id="GO:0071949">
    <property type="term" value="F:FAD binding"/>
    <property type="evidence" value="ECO:0007669"/>
    <property type="project" value="InterPro"/>
</dbReference>
<dbReference type="SUPFAM" id="SSF51905">
    <property type="entry name" value="FAD/NAD(P)-binding domain"/>
    <property type="match status" value="1"/>
</dbReference>
<comment type="pathway">
    <text evidence="4">Protein modification; protein glycosylation.</text>
</comment>
<evidence type="ECO:0000256" key="11">
    <source>
        <dbReference type="ARBA" id="ARBA00022692"/>
    </source>
</evidence>